<gene>
    <name evidence="2" type="ORF">COV10_01625</name>
</gene>
<dbReference type="AlphaFoldDB" id="A0A2H0RF13"/>
<reference evidence="2 3" key="1">
    <citation type="submission" date="2017-09" db="EMBL/GenBank/DDBJ databases">
        <title>Depth-based differentiation of microbial function through sediment-hosted aquifers and enrichment of novel symbionts in the deep terrestrial subsurface.</title>
        <authorList>
            <person name="Probst A.J."/>
            <person name="Ladd B."/>
            <person name="Jarett J.K."/>
            <person name="Geller-Mcgrath D.E."/>
            <person name="Sieber C.M."/>
            <person name="Emerson J.B."/>
            <person name="Anantharaman K."/>
            <person name="Thomas B.C."/>
            <person name="Malmstrom R."/>
            <person name="Stieglmeier M."/>
            <person name="Klingl A."/>
            <person name="Woyke T."/>
            <person name="Ryan C.M."/>
            <person name="Banfield J.F."/>
        </authorList>
    </citation>
    <scope>NUCLEOTIDE SEQUENCE [LARGE SCALE GENOMIC DNA]</scope>
    <source>
        <strain evidence="2">CG10_big_fil_rev_8_21_14_0_10_51_16</strain>
    </source>
</reference>
<feature type="transmembrane region" description="Helical" evidence="1">
    <location>
        <begin position="89"/>
        <end position="110"/>
    </location>
</feature>
<evidence type="ECO:0000256" key="1">
    <source>
        <dbReference type="SAM" id="Phobius"/>
    </source>
</evidence>
<proteinExistence type="predicted"/>
<name>A0A2H0RF13_9BACT</name>
<comment type="caution">
    <text evidence="2">The sequence shown here is derived from an EMBL/GenBank/DDBJ whole genome shotgun (WGS) entry which is preliminary data.</text>
</comment>
<feature type="transmembrane region" description="Helical" evidence="1">
    <location>
        <begin position="57"/>
        <end position="77"/>
    </location>
</feature>
<keyword evidence="1" id="KW-0812">Transmembrane</keyword>
<accession>A0A2H0RF13</accession>
<sequence length="129" mass="14127">MHTKNQKSVFPNKKSYREQLTIAVATGLALGLAPSSNPLHAAGKDLNAIITQVFLPILRNVVVLIFAIALIYFLWKVKDYVTGEKPGDALQGMGMGILAMFVMVTVWGLVRLLENTFGLEKGAPELPQF</sequence>
<dbReference type="Proteomes" id="UP000228767">
    <property type="component" value="Unassembled WGS sequence"/>
</dbReference>
<keyword evidence="1" id="KW-1133">Transmembrane helix</keyword>
<dbReference type="EMBL" id="PCYI01000009">
    <property type="protein sequence ID" value="PIR45030.1"/>
    <property type="molecule type" value="Genomic_DNA"/>
</dbReference>
<evidence type="ECO:0000313" key="3">
    <source>
        <dbReference type="Proteomes" id="UP000228767"/>
    </source>
</evidence>
<keyword evidence="1" id="KW-0472">Membrane</keyword>
<organism evidence="2 3">
    <name type="scientific">Candidatus Vogelbacteria bacterium CG10_big_fil_rev_8_21_14_0_10_51_16</name>
    <dbReference type="NCBI Taxonomy" id="1975045"/>
    <lineage>
        <taxon>Bacteria</taxon>
        <taxon>Candidatus Vogeliibacteriota</taxon>
    </lineage>
</organism>
<protein>
    <submittedName>
        <fullName evidence="2">Uncharacterized protein</fullName>
    </submittedName>
</protein>
<evidence type="ECO:0000313" key="2">
    <source>
        <dbReference type="EMBL" id="PIR45030.1"/>
    </source>
</evidence>